<evidence type="ECO:0000256" key="12">
    <source>
        <dbReference type="PIRSR" id="PIRSR600823-1"/>
    </source>
</evidence>
<evidence type="ECO:0000256" key="16">
    <source>
        <dbReference type="PIRSR" id="PIRSR600823-5"/>
    </source>
</evidence>
<comment type="similarity">
    <text evidence="17">Belongs to the peroxidase family.</text>
</comment>
<evidence type="ECO:0000313" key="20">
    <source>
        <dbReference type="Proteomes" id="UP000075243"/>
    </source>
</evidence>
<dbReference type="GO" id="GO:0042744">
    <property type="term" value="P:hydrogen peroxide catabolic process"/>
    <property type="evidence" value="ECO:0007669"/>
    <property type="project" value="InterPro"/>
</dbReference>
<dbReference type="PROSITE" id="PS50873">
    <property type="entry name" value="PEROXIDASE_4"/>
    <property type="match status" value="1"/>
</dbReference>
<feature type="binding site" evidence="14">
    <location>
        <position position="15"/>
    </location>
    <ligand>
        <name>Ca(2+)</name>
        <dbReference type="ChEBI" id="CHEBI:29108"/>
        <label>1</label>
    </ligand>
</feature>
<dbReference type="PRINTS" id="PR00461">
    <property type="entry name" value="PLPEROXIDASE"/>
</dbReference>
<keyword evidence="5" id="KW-0349">Heme</keyword>
<feature type="binding site" evidence="14">
    <location>
        <position position="171"/>
    </location>
    <ligand>
        <name>Ca(2+)</name>
        <dbReference type="ChEBI" id="CHEBI:29108"/>
        <label>2</label>
    </ligand>
</feature>
<evidence type="ECO:0000256" key="8">
    <source>
        <dbReference type="ARBA" id="ARBA00023002"/>
    </source>
</evidence>
<evidence type="ECO:0000256" key="14">
    <source>
        <dbReference type="PIRSR" id="PIRSR600823-3"/>
    </source>
</evidence>
<dbReference type="InterPro" id="IPR019794">
    <property type="entry name" value="Peroxidases_AS"/>
</dbReference>
<evidence type="ECO:0000259" key="18">
    <source>
        <dbReference type="PROSITE" id="PS50873"/>
    </source>
</evidence>
<dbReference type="PANTHER" id="PTHR31388">
    <property type="entry name" value="PEROXIDASE 72-RELATED"/>
    <property type="match status" value="1"/>
</dbReference>
<evidence type="ECO:0000256" key="10">
    <source>
        <dbReference type="ARBA" id="ARBA00023157"/>
    </source>
</evidence>
<dbReference type="Gene3D" id="1.10.420.10">
    <property type="entry name" value="Peroxidase, domain 2"/>
    <property type="match status" value="1"/>
</dbReference>
<organism evidence="19 20">
    <name type="scientific">Cajanus cajan</name>
    <name type="common">Pigeon pea</name>
    <name type="synonym">Cajanus indicus</name>
    <dbReference type="NCBI Taxonomy" id="3821"/>
    <lineage>
        <taxon>Eukaryota</taxon>
        <taxon>Viridiplantae</taxon>
        <taxon>Streptophyta</taxon>
        <taxon>Embryophyta</taxon>
        <taxon>Tracheophyta</taxon>
        <taxon>Spermatophyta</taxon>
        <taxon>Magnoliopsida</taxon>
        <taxon>eudicotyledons</taxon>
        <taxon>Gunneridae</taxon>
        <taxon>Pentapetalae</taxon>
        <taxon>rosids</taxon>
        <taxon>fabids</taxon>
        <taxon>Fabales</taxon>
        <taxon>Fabaceae</taxon>
        <taxon>Papilionoideae</taxon>
        <taxon>50 kb inversion clade</taxon>
        <taxon>NPAAA clade</taxon>
        <taxon>indigoferoid/millettioid clade</taxon>
        <taxon>Phaseoleae</taxon>
        <taxon>Cajanus</taxon>
    </lineage>
</organism>
<evidence type="ECO:0000256" key="13">
    <source>
        <dbReference type="PIRSR" id="PIRSR600823-2"/>
    </source>
</evidence>
<feature type="site" description="Transition state stabilizer" evidence="15">
    <location>
        <position position="7"/>
    </location>
</feature>
<feature type="active site" description="Proton acceptor" evidence="12">
    <location>
        <position position="11"/>
    </location>
</feature>
<feature type="disulfide bond" evidence="16">
    <location>
        <begin position="51"/>
        <end position="244"/>
    </location>
</feature>
<dbReference type="SUPFAM" id="SSF48113">
    <property type="entry name" value="Heme-dependent peroxidases"/>
    <property type="match status" value="1"/>
</dbReference>
<keyword evidence="9 14" id="KW-0408">Iron</keyword>
<comment type="catalytic activity">
    <reaction evidence="1">
        <text>2 a phenolic donor + H2O2 = 2 a phenolic radical donor + 2 H2O</text>
        <dbReference type="Rhea" id="RHEA:56136"/>
        <dbReference type="ChEBI" id="CHEBI:15377"/>
        <dbReference type="ChEBI" id="CHEBI:16240"/>
        <dbReference type="ChEBI" id="CHEBI:139520"/>
        <dbReference type="ChEBI" id="CHEBI:139521"/>
        <dbReference type="EC" id="1.11.1.7"/>
    </reaction>
</comment>
<dbReference type="PROSITE" id="PS00436">
    <property type="entry name" value="PEROXIDASE_2"/>
    <property type="match status" value="1"/>
</dbReference>
<accession>A0A151S0Z0</accession>
<gene>
    <name evidence="19" type="ORF">KK1_029943</name>
</gene>
<dbReference type="Pfam" id="PF00141">
    <property type="entry name" value="peroxidase"/>
    <property type="match status" value="1"/>
</dbReference>
<feature type="domain" description="Plant heme peroxidase family profile" evidence="18">
    <location>
        <begin position="1"/>
        <end position="248"/>
    </location>
</feature>
<evidence type="ECO:0000256" key="9">
    <source>
        <dbReference type="ARBA" id="ARBA00023004"/>
    </source>
</evidence>
<evidence type="ECO:0000256" key="6">
    <source>
        <dbReference type="ARBA" id="ARBA00022723"/>
    </source>
</evidence>
<dbReference type="InterPro" id="IPR010255">
    <property type="entry name" value="Haem_peroxidase_sf"/>
</dbReference>
<dbReference type="InterPro" id="IPR002016">
    <property type="entry name" value="Haem_peroxidase"/>
</dbReference>
<evidence type="ECO:0000256" key="15">
    <source>
        <dbReference type="PIRSR" id="PIRSR600823-4"/>
    </source>
</evidence>
<name>A0A151S0Z0_CAJCA</name>
<evidence type="ECO:0000313" key="19">
    <source>
        <dbReference type="EMBL" id="KYP48407.1"/>
    </source>
</evidence>
<dbReference type="Gramene" id="C.cajan_30955.t">
    <property type="protein sequence ID" value="C.cajan_30955.t"/>
    <property type="gene ID" value="C.cajan_30955"/>
</dbReference>
<dbReference type="GO" id="GO:0006979">
    <property type="term" value="P:response to oxidative stress"/>
    <property type="evidence" value="ECO:0007669"/>
    <property type="project" value="InterPro"/>
</dbReference>
<dbReference type="EC" id="1.11.1.7" evidence="3"/>
<evidence type="ECO:0000256" key="5">
    <source>
        <dbReference type="ARBA" id="ARBA00022617"/>
    </source>
</evidence>
<dbReference type="PRINTS" id="PR00458">
    <property type="entry name" value="PEROXIDASE"/>
</dbReference>
<evidence type="ECO:0000256" key="2">
    <source>
        <dbReference type="ARBA" id="ARBA00002322"/>
    </source>
</evidence>
<feature type="disulfide bond" evidence="16">
    <location>
        <begin position="130"/>
        <end position="155"/>
    </location>
</feature>
<dbReference type="GO" id="GO:0046872">
    <property type="term" value="F:metal ion binding"/>
    <property type="evidence" value="ECO:0007669"/>
    <property type="project" value="UniProtKB-KW"/>
</dbReference>
<keyword evidence="10 16" id="KW-1015">Disulfide bond</keyword>
<evidence type="ECO:0000256" key="1">
    <source>
        <dbReference type="ARBA" id="ARBA00000189"/>
    </source>
</evidence>
<keyword evidence="8" id="KW-0560">Oxidoreductase</keyword>
<feature type="binding site" evidence="14">
    <location>
        <position position="176"/>
    </location>
    <ligand>
        <name>Ca(2+)</name>
        <dbReference type="ChEBI" id="CHEBI:29108"/>
        <label>2</label>
    </ligand>
</feature>
<evidence type="ECO:0000256" key="4">
    <source>
        <dbReference type="ARBA" id="ARBA00022559"/>
    </source>
</evidence>
<feature type="binding site" evidence="13">
    <location>
        <position position="93"/>
    </location>
    <ligand>
        <name>substrate</name>
    </ligand>
</feature>
<comment type="cofactor">
    <cofactor evidence="14">
        <name>heme b</name>
        <dbReference type="ChEBI" id="CHEBI:60344"/>
    </cofactor>
    <text evidence="14">Binds 1 heme b (iron(II)-protoporphyrin IX) group per subunit.</text>
</comment>
<dbReference type="EMBL" id="KQ483501">
    <property type="protein sequence ID" value="KYP48407.1"/>
    <property type="molecule type" value="Genomic_DNA"/>
</dbReference>
<sequence length="248" mass="26621">MGASLLRLHFHDCFVQAKQSALPNANSIRGLDVIENIKDKLETLCPGVVSCADIVAVAARDGTVALGGPSWSVGLGRRDSTTADLNAANTELPSPFSELTGLITAFANKNFTANEMVALSGAHTTGKAKCLFFRSRIYEGNNIDPLYARALQFNCPRTGGDFNLTSLDSTTPNLFDNAYYLNLVNKRGLLVSDQELFNGGSTDSLVTVYATNPSAFRTDFANAMVKMSNLNPLTGTNGQVRKLCSRVN</sequence>
<feature type="binding site" evidence="14">
    <location>
        <position position="12"/>
    </location>
    <ligand>
        <name>Ca(2+)</name>
        <dbReference type="ChEBI" id="CHEBI:29108"/>
        <label>1</label>
    </ligand>
</feature>
<keyword evidence="4 19" id="KW-0575">Peroxidase</keyword>
<keyword evidence="7 14" id="KW-0106">Calcium</keyword>
<dbReference type="AlphaFoldDB" id="A0A151S0Z0"/>
<dbReference type="PANTHER" id="PTHR31388:SF132">
    <property type="entry name" value="PEROXIDASE"/>
    <property type="match status" value="1"/>
</dbReference>
<dbReference type="FunFam" id="1.10.420.10:FF:000006">
    <property type="entry name" value="Peroxidase"/>
    <property type="match status" value="1"/>
</dbReference>
<dbReference type="OMA" id="EMVAFTG"/>
<evidence type="ECO:0000256" key="17">
    <source>
        <dbReference type="RuleBase" id="RU004241"/>
    </source>
</evidence>
<feature type="binding site" evidence="14">
    <location>
        <position position="124"/>
    </location>
    <ligand>
        <name>Ca(2+)</name>
        <dbReference type="ChEBI" id="CHEBI:29108"/>
        <label>2</label>
    </ligand>
</feature>
<evidence type="ECO:0000256" key="3">
    <source>
        <dbReference type="ARBA" id="ARBA00012313"/>
    </source>
</evidence>
<evidence type="ECO:0000256" key="7">
    <source>
        <dbReference type="ARBA" id="ARBA00022837"/>
    </source>
</evidence>
<keyword evidence="6 14" id="KW-0479">Metal-binding</keyword>
<comment type="function">
    <text evidence="2">Removal of H(2)O(2), oxidation of toxic reductants, biosynthesis and degradation of lignin, suberization, auxin catabolism, response to environmental stresses such as wounding, pathogen attack and oxidative stress. These functions might be dependent on each isozyme/isoform in each plant tissue.</text>
</comment>
<dbReference type="GO" id="GO:0020037">
    <property type="term" value="F:heme binding"/>
    <property type="evidence" value="ECO:0007669"/>
    <property type="project" value="InterPro"/>
</dbReference>
<feature type="binding site" evidence="14">
    <location>
        <position position="168"/>
    </location>
    <ligand>
        <name>Ca(2+)</name>
        <dbReference type="ChEBI" id="CHEBI:29108"/>
        <label>2</label>
    </ligand>
</feature>
<feature type="binding site" description="axial binding residue" evidence="14">
    <location>
        <position position="123"/>
    </location>
    <ligand>
        <name>heme b</name>
        <dbReference type="ChEBI" id="CHEBI:60344"/>
    </ligand>
    <ligandPart>
        <name>Fe</name>
        <dbReference type="ChEBI" id="CHEBI:18248"/>
    </ligandPart>
</feature>
<comment type="cofactor">
    <cofactor evidence="14">
        <name>Ca(2+)</name>
        <dbReference type="ChEBI" id="CHEBI:29108"/>
    </cofactor>
    <text evidence="14">Binds 2 calcium ions per subunit.</text>
</comment>
<evidence type="ECO:0000256" key="11">
    <source>
        <dbReference type="ARBA" id="ARBA00023180"/>
    </source>
</evidence>
<dbReference type="Gene3D" id="1.10.520.10">
    <property type="match status" value="1"/>
</dbReference>
<protein>
    <recommendedName>
        <fullName evidence="3">peroxidase</fullName>
        <ecNumber evidence="3">1.11.1.7</ecNumber>
    </recommendedName>
</protein>
<keyword evidence="20" id="KW-1185">Reference proteome</keyword>
<proteinExistence type="inferred from homology"/>
<dbReference type="InterPro" id="IPR000823">
    <property type="entry name" value="Peroxidase_pln"/>
</dbReference>
<dbReference type="InterPro" id="IPR033905">
    <property type="entry name" value="Secretory_peroxidase"/>
</dbReference>
<dbReference type="Proteomes" id="UP000075243">
    <property type="component" value="Unassembled WGS sequence"/>
</dbReference>
<dbReference type="CDD" id="cd00693">
    <property type="entry name" value="secretory_peroxidase"/>
    <property type="match status" value="1"/>
</dbReference>
<reference evidence="19" key="1">
    <citation type="journal article" date="2012" name="Nat. Biotechnol.">
        <title>Draft genome sequence of pigeonpea (Cajanus cajan), an orphan legume crop of resource-poor farmers.</title>
        <authorList>
            <person name="Varshney R.K."/>
            <person name="Chen W."/>
            <person name="Li Y."/>
            <person name="Bharti A.K."/>
            <person name="Saxena R.K."/>
            <person name="Schlueter J.A."/>
            <person name="Donoghue M.T."/>
            <person name="Azam S."/>
            <person name="Fan G."/>
            <person name="Whaley A.M."/>
            <person name="Farmer A.D."/>
            <person name="Sheridan J."/>
            <person name="Iwata A."/>
            <person name="Tuteja R."/>
            <person name="Penmetsa R.V."/>
            <person name="Wu W."/>
            <person name="Upadhyaya H.D."/>
            <person name="Yang S.P."/>
            <person name="Shah T."/>
            <person name="Saxena K.B."/>
            <person name="Michael T."/>
            <person name="McCombie W.R."/>
            <person name="Yang B."/>
            <person name="Zhang G."/>
            <person name="Yang H."/>
            <person name="Wang J."/>
            <person name="Spillane C."/>
            <person name="Cook D.R."/>
            <person name="May G.D."/>
            <person name="Xu X."/>
            <person name="Jackson S.A."/>
        </authorList>
    </citation>
    <scope>NUCLEOTIDE SEQUENCE [LARGE SCALE GENOMIC DNA]</scope>
</reference>
<dbReference type="GO" id="GO:0140825">
    <property type="term" value="F:lactoperoxidase activity"/>
    <property type="evidence" value="ECO:0007669"/>
    <property type="project" value="UniProtKB-EC"/>
</dbReference>
<keyword evidence="11" id="KW-0325">Glycoprotein</keyword>